<dbReference type="InParanoid" id="A0A163JT40"/>
<gene>
    <name evidence="1" type="primary">ABSGL_08767.1 scaffold 10421</name>
</gene>
<evidence type="ECO:0000313" key="2">
    <source>
        <dbReference type="Proteomes" id="UP000078561"/>
    </source>
</evidence>
<keyword evidence="2" id="KW-1185">Reference proteome</keyword>
<proteinExistence type="predicted"/>
<dbReference type="Proteomes" id="UP000078561">
    <property type="component" value="Unassembled WGS sequence"/>
</dbReference>
<dbReference type="OrthoDB" id="2219121at2759"/>
<dbReference type="OMA" id="SIFAYHS"/>
<name>A0A163JT40_ABSGL</name>
<evidence type="ECO:0000313" key="1">
    <source>
        <dbReference type="EMBL" id="SAM02951.1"/>
    </source>
</evidence>
<sequence length="183" mass="19542">MGVMAQVQAQSTNRRFNVTAPLAGSPYVAGQIVPVTYTLPDDSSLSSVLGLAVYFTSNDPTVPFSQATISDNADLSQGFSFQRTSNTGVYYEHQLNFDIPKETKAGNYQIVFVDTKGGGNTTVPIVIRPYSSSTAATATTTQKPGQASNIFLQGGASTSNTPTWWTLLLVSSFGLLYIQLPLV</sequence>
<protein>
    <submittedName>
        <fullName evidence="1">Uncharacterized protein</fullName>
    </submittedName>
</protein>
<dbReference type="AlphaFoldDB" id="A0A163JT40"/>
<organism evidence="1">
    <name type="scientific">Absidia glauca</name>
    <name type="common">Pin mould</name>
    <dbReference type="NCBI Taxonomy" id="4829"/>
    <lineage>
        <taxon>Eukaryota</taxon>
        <taxon>Fungi</taxon>
        <taxon>Fungi incertae sedis</taxon>
        <taxon>Mucoromycota</taxon>
        <taxon>Mucoromycotina</taxon>
        <taxon>Mucoromycetes</taxon>
        <taxon>Mucorales</taxon>
        <taxon>Cunninghamellaceae</taxon>
        <taxon>Absidia</taxon>
    </lineage>
</organism>
<accession>A0A163JT40</accession>
<dbReference type="EMBL" id="LT554016">
    <property type="protein sequence ID" value="SAM02951.1"/>
    <property type="molecule type" value="Genomic_DNA"/>
</dbReference>
<reference evidence="1" key="1">
    <citation type="submission" date="2016-04" db="EMBL/GenBank/DDBJ databases">
        <authorList>
            <person name="Evans L.H."/>
            <person name="Alamgir A."/>
            <person name="Owens N."/>
            <person name="Weber N.D."/>
            <person name="Virtaneva K."/>
            <person name="Barbian K."/>
            <person name="Babar A."/>
            <person name="Rosenke K."/>
        </authorList>
    </citation>
    <scope>NUCLEOTIDE SEQUENCE [LARGE SCALE GENOMIC DNA]</scope>
    <source>
        <strain evidence="1">CBS 101.48</strain>
    </source>
</reference>